<dbReference type="EMBL" id="PUHQ01000169">
    <property type="protein sequence ID" value="KAG0653927.1"/>
    <property type="molecule type" value="Genomic_DNA"/>
</dbReference>
<gene>
    <name evidence="2" type="ORF">C6P46_002068</name>
</gene>
<keyword evidence="3" id="KW-1185">Reference proteome</keyword>
<dbReference type="AlphaFoldDB" id="A0A9P7B1S2"/>
<feature type="compositionally biased region" description="Polar residues" evidence="1">
    <location>
        <begin position="14"/>
        <end position="28"/>
    </location>
</feature>
<name>A0A9P7B1S2_RHOMI</name>
<organism evidence="2 3">
    <name type="scientific">Rhodotorula mucilaginosa</name>
    <name type="common">Yeast</name>
    <name type="synonym">Rhodotorula rubra</name>
    <dbReference type="NCBI Taxonomy" id="5537"/>
    <lineage>
        <taxon>Eukaryota</taxon>
        <taxon>Fungi</taxon>
        <taxon>Dikarya</taxon>
        <taxon>Basidiomycota</taxon>
        <taxon>Pucciniomycotina</taxon>
        <taxon>Microbotryomycetes</taxon>
        <taxon>Sporidiobolales</taxon>
        <taxon>Sporidiobolaceae</taxon>
        <taxon>Rhodotorula</taxon>
    </lineage>
</organism>
<feature type="region of interest" description="Disordered" evidence="1">
    <location>
        <begin position="1"/>
        <end position="105"/>
    </location>
</feature>
<dbReference type="Proteomes" id="UP000777482">
    <property type="component" value="Unassembled WGS sequence"/>
</dbReference>
<evidence type="ECO:0000256" key="1">
    <source>
        <dbReference type="SAM" id="MobiDB-lite"/>
    </source>
</evidence>
<feature type="compositionally biased region" description="Polar residues" evidence="1">
    <location>
        <begin position="73"/>
        <end position="84"/>
    </location>
</feature>
<accession>A0A9P7B1S2</accession>
<reference evidence="2 3" key="1">
    <citation type="submission" date="2020-11" db="EMBL/GenBank/DDBJ databases">
        <title>Kefir isolates.</title>
        <authorList>
            <person name="Marcisauskas S."/>
            <person name="Kim Y."/>
            <person name="Blasche S."/>
        </authorList>
    </citation>
    <scope>NUCLEOTIDE SEQUENCE [LARGE SCALE GENOMIC DNA]</scope>
    <source>
        <strain evidence="2 3">KR</strain>
    </source>
</reference>
<evidence type="ECO:0000313" key="2">
    <source>
        <dbReference type="EMBL" id="KAG0653927.1"/>
    </source>
</evidence>
<proteinExistence type="predicted"/>
<comment type="caution">
    <text evidence="2">The sequence shown here is derived from an EMBL/GenBank/DDBJ whole genome shotgun (WGS) entry which is preliminary data.</text>
</comment>
<protein>
    <submittedName>
        <fullName evidence="2">Uncharacterized protein</fullName>
    </submittedName>
</protein>
<sequence>MASGLPRAAAQEGTPATSIKASKTGNRSTKVRLTRPENVGPPLHFRPARSSRLASSPPHPPTSRDLELHTMSGLISSTIDSIRGTSGGKSKLLKKSPDDGESLVE</sequence>
<evidence type="ECO:0000313" key="3">
    <source>
        <dbReference type="Proteomes" id="UP000777482"/>
    </source>
</evidence>